<evidence type="ECO:0000313" key="3">
    <source>
        <dbReference type="Proteomes" id="UP001216907"/>
    </source>
</evidence>
<protein>
    <submittedName>
        <fullName evidence="2">DUF1501 domain-containing protein</fullName>
    </submittedName>
</protein>
<dbReference type="Proteomes" id="UP001216907">
    <property type="component" value="Unassembled WGS sequence"/>
</dbReference>
<evidence type="ECO:0000256" key="1">
    <source>
        <dbReference type="SAM" id="MobiDB-lite"/>
    </source>
</evidence>
<reference evidence="2 3" key="1">
    <citation type="submission" date="2023-03" db="EMBL/GenBank/DDBJ databases">
        <title>Paludisphaera mucosa sp. nov. a novel planctomycete from northern fen.</title>
        <authorList>
            <person name="Ivanova A."/>
        </authorList>
    </citation>
    <scope>NUCLEOTIDE SEQUENCE [LARGE SCALE GENOMIC DNA]</scope>
    <source>
        <strain evidence="2 3">Pla2</strain>
    </source>
</reference>
<gene>
    <name evidence="2" type="ORF">PZE19_15485</name>
</gene>
<dbReference type="InterPro" id="IPR017850">
    <property type="entry name" value="Alkaline_phosphatase_core_sf"/>
</dbReference>
<name>A0ABT6FC70_9BACT</name>
<comment type="caution">
    <text evidence="2">The sequence shown here is derived from an EMBL/GenBank/DDBJ whole genome shotgun (WGS) entry which is preliminary data.</text>
</comment>
<proteinExistence type="predicted"/>
<dbReference type="InterPro" id="IPR006311">
    <property type="entry name" value="TAT_signal"/>
</dbReference>
<sequence>MSGPGRSQSGHDHAHPFGGLHAREREGLVVAGRRGMLKASLAGLAGLTLPDLLRLRSTASASGARPPGGKAVILLWMAGGPSQIDTWDPKPGRPLENRGPFGSIETSLPGVRLCEHLPKQAAMLDKFTIIRSVDARHSNHEPNKVFQTANLDAEPRLGPSKDLYPAIGSIVARHHGANNPGIPPYVAFQTSRTHVAYGGHLGKQFDPFIANQACRLPVYDLVGVDSGRTSAAGFFKLPGGMSHERLKGRQALLDDLDGLRRALDHSPDVAAMDRYGREAVDLLVGRRAQRAFDLDDEPEAVRDRYGKHLWCQQALLARRLVEAGAAFVTLDLSYHTASGTWDNHGDNIPPYGGISKGLKPLLPLFDHLITTLVTDLDQRGLLDDVLVIAMGEFGRTPRMGTQGSSDGRDHWNAVMSMCLAGGGLRHGQVIGSSEADGGHIKDRPVTPGDLAATIYQHMGVPLDAVYHDANRRPHFIVADGGRPIAELF</sequence>
<organism evidence="2 3">
    <name type="scientific">Paludisphaera mucosa</name>
    <dbReference type="NCBI Taxonomy" id="3030827"/>
    <lineage>
        <taxon>Bacteria</taxon>
        <taxon>Pseudomonadati</taxon>
        <taxon>Planctomycetota</taxon>
        <taxon>Planctomycetia</taxon>
        <taxon>Isosphaerales</taxon>
        <taxon>Isosphaeraceae</taxon>
        <taxon>Paludisphaera</taxon>
    </lineage>
</organism>
<feature type="region of interest" description="Disordered" evidence="1">
    <location>
        <begin position="1"/>
        <end position="20"/>
    </location>
</feature>
<dbReference type="PROSITE" id="PS51318">
    <property type="entry name" value="TAT"/>
    <property type="match status" value="1"/>
</dbReference>
<dbReference type="PANTHER" id="PTHR43737">
    <property type="entry name" value="BLL7424 PROTEIN"/>
    <property type="match status" value="1"/>
</dbReference>
<dbReference type="EMBL" id="JARRAG010000002">
    <property type="protein sequence ID" value="MDG3005190.1"/>
    <property type="molecule type" value="Genomic_DNA"/>
</dbReference>
<feature type="compositionally biased region" description="Basic and acidic residues" evidence="1">
    <location>
        <begin position="9"/>
        <end position="20"/>
    </location>
</feature>
<keyword evidence="3" id="KW-1185">Reference proteome</keyword>
<dbReference type="InterPro" id="IPR010869">
    <property type="entry name" value="DUF1501"/>
</dbReference>
<accession>A0ABT6FC70</accession>
<dbReference type="PANTHER" id="PTHR43737:SF1">
    <property type="entry name" value="DUF1501 DOMAIN-CONTAINING PROTEIN"/>
    <property type="match status" value="1"/>
</dbReference>
<dbReference type="RefSeq" id="WP_277861536.1">
    <property type="nucleotide sequence ID" value="NZ_JARRAG010000002.1"/>
</dbReference>
<dbReference type="SUPFAM" id="SSF53649">
    <property type="entry name" value="Alkaline phosphatase-like"/>
    <property type="match status" value="1"/>
</dbReference>
<evidence type="ECO:0000313" key="2">
    <source>
        <dbReference type="EMBL" id="MDG3005190.1"/>
    </source>
</evidence>
<dbReference type="Pfam" id="PF07394">
    <property type="entry name" value="DUF1501"/>
    <property type="match status" value="1"/>
</dbReference>